<dbReference type="EMBL" id="CP080096">
    <property type="protein sequence ID" value="QYD71709.1"/>
    <property type="molecule type" value="Genomic_DNA"/>
</dbReference>
<keyword evidence="3" id="KW-1185">Reference proteome</keyword>
<protein>
    <submittedName>
        <fullName evidence="2">M85 family metallopeptidase</fullName>
    </submittedName>
</protein>
<organism evidence="2 3">
    <name type="scientific">Paraburkholderia edwinii</name>
    <dbReference type="NCBI Taxonomy" id="2861782"/>
    <lineage>
        <taxon>Bacteria</taxon>
        <taxon>Pseudomonadati</taxon>
        <taxon>Pseudomonadota</taxon>
        <taxon>Betaproteobacteria</taxon>
        <taxon>Burkholderiales</taxon>
        <taxon>Burkholderiaceae</taxon>
        <taxon>Paraburkholderia</taxon>
    </lineage>
</organism>
<dbReference type="Pfam" id="PF13678">
    <property type="entry name" value="Peptidase_M85"/>
    <property type="match status" value="1"/>
</dbReference>
<reference evidence="2 3" key="1">
    <citation type="submission" date="2021-07" db="EMBL/GenBank/DDBJ databases">
        <title>Paraburkholderia edwinii protects Aspergillus sp. from phenazines by acting as a toxin sponge.</title>
        <authorList>
            <person name="Dahlstrom K.M."/>
            <person name="Newman D.K."/>
        </authorList>
    </citation>
    <scope>NUCLEOTIDE SEQUENCE [LARGE SCALE GENOMIC DNA]</scope>
    <source>
        <strain evidence="2 3">Pe01</strain>
    </source>
</reference>
<dbReference type="Proteomes" id="UP000826462">
    <property type="component" value="Chromosome 2"/>
</dbReference>
<dbReference type="InterPro" id="IPR025208">
    <property type="entry name" value="Peptidase_M85"/>
</dbReference>
<evidence type="ECO:0000313" key="2">
    <source>
        <dbReference type="EMBL" id="QYD71709.1"/>
    </source>
</evidence>
<evidence type="ECO:0000313" key="3">
    <source>
        <dbReference type="Proteomes" id="UP000826462"/>
    </source>
</evidence>
<feature type="compositionally biased region" description="Low complexity" evidence="1">
    <location>
        <begin position="35"/>
        <end position="48"/>
    </location>
</feature>
<dbReference type="RefSeq" id="WP_219801138.1">
    <property type="nucleotide sequence ID" value="NZ_CP080096.1"/>
</dbReference>
<gene>
    <name evidence="2" type="ORF">KZJ38_32490</name>
</gene>
<accession>A0ABX8UXL3</accession>
<evidence type="ECO:0000256" key="1">
    <source>
        <dbReference type="SAM" id="MobiDB-lite"/>
    </source>
</evidence>
<name>A0ABX8UXL3_9BURK</name>
<feature type="region of interest" description="Disordered" evidence="1">
    <location>
        <begin position="1"/>
        <end position="74"/>
    </location>
</feature>
<proteinExistence type="predicted"/>
<sequence length="555" mass="60174">MLNTTLGRWSAASHFGTESDSFAPNQPTPPPAKSKPPVRSKPSVGSSKTAAPTTPTRVKRDDSAPKPSSDGFADYVTRLGKQTPLTAEQMLKSRADIMHSVLASRDRLADRQTTDAIGNTLLDALTRSPTFQALVSYNLHHDGEFLQDLRYRNVYTRDSQYQGQRKEISDLRLSDLQSPDPAGRLPIASIPSTEAGYGANNVPYISVGAAPDADHPAYQQWQEILIHEVVHHLTGADDPPENLQQDHLGPTENLAQAIGREMGWNLPQFNGYAATNRIAHLDQTNRTGIVDAAQRHAGHDRGFFERLADVSGNMNASADFHELDPPGAAGGAAHNASLAPENGITAEDLARLRFHDGEVSFLPFAESAPAGKPDGYQSAYAASSAPWDTQARFFQYGEPVGGNPHVRQFDFPDGSKTVITAYQPTLAWSDLTSAEKVATEVGTTAAGAVIGYVGSGFNPNGAYVGGAAGFAIGKAIADKYPYDRIWQGYKIQTFNKGETSPSYEQYMYAWDNSPLRVGLLSRLPDASLYPDYADSPPDQYSSYWKWKTGDAPART</sequence>